<dbReference type="EMBL" id="MN740827">
    <property type="protein sequence ID" value="QHU13867.1"/>
    <property type="molecule type" value="Genomic_DNA"/>
</dbReference>
<feature type="region of interest" description="Disordered" evidence="1">
    <location>
        <begin position="339"/>
        <end position="362"/>
    </location>
</feature>
<organism evidence="2">
    <name type="scientific">viral metagenome</name>
    <dbReference type="NCBI Taxonomy" id="1070528"/>
    <lineage>
        <taxon>unclassified sequences</taxon>
        <taxon>metagenomes</taxon>
        <taxon>organismal metagenomes</taxon>
    </lineage>
</organism>
<name>A0A6C0KAY3_9ZZZZ</name>
<dbReference type="Pfam" id="PF19068">
    <property type="entry name" value="DUF5764"/>
    <property type="match status" value="1"/>
</dbReference>
<dbReference type="AlphaFoldDB" id="A0A6C0KAY3"/>
<sequence>MEIQDTTAAIYSEAKSEYTRQLVGNFQPVLLRFFLDRLDEARKTKTSKSTLAEFQESLSQIPEWNLDKVQKETAGLLNSVSCDYIEDLITAVFIAHTKILSAIRLHAKPRRRIQITVPKPDHFMHRTLSECSRLLWSNIYLFSETAPALERQKNMNEVGRFLEEGILQAVRNLLPVKSILRESLQEDDDDGVEISNTPIKEDTKDDFATGGGLDLSGTTLDLSGSSLGQDTAHSVSVPLVKIPELPAPVATGQITQDISGVVLPPTNGPIVEKLPGLPLAAQVNQTNQTFVVDTEKSVDFTGMDTVFGAEGQAEVRPMIEENQEEEFDVSDTAENLDLNDFEDLDNPIGSSTPLGADDYETL</sequence>
<evidence type="ECO:0000256" key="1">
    <source>
        <dbReference type="SAM" id="MobiDB-lite"/>
    </source>
</evidence>
<proteinExistence type="predicted"/>
<protein>
    <submittedName>
        <fullName evidence="2">Uncharacterized protein</fullName>
    </submittedName>
</protein>
<evidence type="ECO:0000313" key="2">
    <source>
        <dbReference type="EMBL" id="QHU13867.1"/>
    </source>
</evidence>
<reference evidence="2" key="1">
    <citation type="journal article" date="2020" name="Nature">
        <title>Giant virus diversity and host interactions through global metagenomics.</title>
        <authorList>
            <person name="Schulz F."/>
            <person name="Roux S."/>
            <person name="Paez-Espino D."/>
            <person name="Jungbluth S."/>
            <person name="Walsh D.A."/>
            <person name="Denef V.J."/>
            <person name="McMahon K.D."/>
            <person name="Konstantinidis K.T."/>
            <person name="Eloe-Fadrosh E.A."/>
            <person name="Kyrpides N.C."/>
            <person name="Woyke T."/>
        </authorList>
    </citation>
    <scope>NUCLEOTIDE SEQUENCE</scope>
    <source>
        <strain evidence="2">GVMAG-S-1101182-85</strain>
    </source>
</reference>
<accession>A0A6C0KAY3</accession>
<feature type="region of interest" description="Disordered" evidence="1">
    <location>
        <begin position="189"/>
        <end position="211"/>
    </location>
</feature>
<dbReference type="InterPro" id="IPR043913">
    <property type="entry name" value="DUF5764"/>
</dbReference>